<accession>A0A936ZCG8</accession>
<sequence>MHRRDFIKGACGAASLALPGWALAQNDRPLRILVGFAAGVSIDVVARIVGDKLKDELKRPVLIDNRAGAGGRLAAELLKSAPPDGNTLMITPVVVPVLAPMVFNKLNYNPQTDFAPVVRLCDFGFALAVSPGTPARTLKEYVAWLQANPQKATFGSPAAGSLPHFFGEMIGHALKVDMIHAPYNGGAALQSAVLGDHVPAGIDVVMEWQQNARAGKVKVLATSGAARSPVMPDVPTFREQGYPDIVGQGWFGMYAPARTPQEQIDAVNRAVNKVLALPEVRERFAALGLEPGGGTAADLGRTMQEDAKRWGPVVKRSGFRVD</sequence>
<dbReference type="PIRSF" id="PIRSF017082">
    <property type="entry name" value="YflP"/>
    <property type="match status" value="1"/>
</dbReference>
<dbReference type="Gene3D" id="3.40.190.150">
    <property type="entry name" value="Bordetella uptake gene, domain 1"/>
    <property type="match status" value="1"/>
</dbReference>
<dbReference type="InterPro" id="IPR005064">
    <property type="entry name" value="BUG"/>
</dbReference>
<dbReference type="Pfam" id="PF03401">
    <property type="entry name" value="TctC"/>
    <property type="match status" value="1"/>
</dbReference>
<proteinExistence type="inferred from homology"/>
<protein>
    <submittedName>
        <fullName evidence="2">Bug family tripartite tricarboxylate transporter substrate binding protein</fullName>
    </submittedName>
</protein>
<organism evidence="2 3">
    <name type="scientific">Ramlibacter aurantiacus</name>
    <dbReference type="NCBI Taxonomy" id="2801330"/>
    <lineage>
        <taxon>Bacteria</taxon>
        <taxon>Pseudomonadati</taxon>
        <taxon>Pseudomonadota</taxon>
        <taxon>Betaproteobacteria</taxon>
        <taxon>Burkholderiales</taxon>
        <taxon>Comamonadaceae</taxon>
        <taxon>Ramlibacter</taxon>
    </lineage>
</organism>
<keyword evidence="3" id="KW-1185">Reference proteome</keyword>
<dbReference type="EMBL" id="JAEQNA010000001">
    <property type="protein sequence ID" value="MBL0419064.1"/>
    <property type="molecule type" value="Genomic_DNA"/>
</dbReference>
<evidence type="ECO:0000313" key="3">
    <source>
        <dbReference type="Proteomes" id="UP000613011"/>
    </source>
</evidence>
<dbReference type="Proteomes" id="UP000613011">
    <property type="component" value="Unassembled WGS sequence"/>
</dbReference>
<comment type="caution">
    <text evidence="2">The sequence shown here is derived from an EMBL/GenBank/DDBJ whole genome shotgun (WGS) entry which is preliminary data.</text>
</comment>
<dbReference type="CDD" id="cd13579">
    <property type="entry name" value="PBP2_Bug_NagM"/>
    <property type="match status" value="1"/>
</dbReference>
<dbReference type="RefSeq" id="WP_201682120.1">
    <property type="nucleotide sequence ID" value="NZ_JAEQNA010000001.1"/>
</dbReference>
<reference evidence="2" key="1">
    <citation type="submission" date="2021-01" db="EMBL/GenBank/DDBJ databases">
        <title>Ramlibacter sp. strain AW1 16S ribosomal RNA gene Genome sequencing and assembly.</title>
        <authorList>
            <person name="Kang M."/>
        </authorList>
    </citation>
    <scope>NUCLEOTIDE SEQUENCE</scope>
    <source>
        <strain evidence="2">AW1</strain>
    </source>
</reference>
<dbReference type="PANTHER" id="PTHR42928:SF5">
    <property type="entry name" value="BLR1237 PROTEIN"/>
    <property type="match status" value="1"/>
</dbReference>
<evidence type="ECO:0000256" key="1">
    <source>
        <dbReference type="ARBA" id="ARBA00006987"/>
    </source>
</evidence>
<dbReference type="PANTHER" id="PTHR42928">
    <property type="entry name" value="TRICARBOXYLATE-BINDING PROTEIN"/>
    <property type="match status" value="1"/>
</dbReference>
<evidence type="ECO:0000313" key="2">
    <source>
        <dbReference type="EMBL" id="MBL0419064.1"/>
    </source>
</evidence>
<dbReference type="InterPro" id="IPR042100">
    <property type="entry name" value="Bug_dom1"/>
</dbReference>
<name>A0A936ZCG8_9BURK</name>
<comment type="similarity">
    <text evidence="1">Belongs to the UPF0065 (bug) family.</text>
</comment>
<dbReference type="AlphaFoldDB" id="A0A936ZCG8"/>
<dbReference type="Gene3D" id="3.40.190.10">
    <property type="entry name" value="Periplasmic binding protein-like II"/>
    <property type="match status" value="1"/>
</dbReference>
<gene>
    <name evidence="2" type="ORF">JI739_01770</name>
</gene>